<keyword evidence="1" id="KW-0645">Protease</keyword>
<feature type="region of interest" description="Disordered" evidence="2">
    <location>
        <begin position="57"/>
        <end position="109"/>
    </location>
</feature>
<evidence type="ECO:0000256" key="1">
    <source>
        <dbReference type="ARBA" id="ARBA00022670"/>
    </source>
</evidence>
<dbReference type="AlphaFoldDB" id="A0AAQ3TCU5"/>
<sequence>MPSFNDARNMLVLKELRLTNEVKVAQANALLAAGTGSATSTGNACFGGCGAPSALTTSSILDPPPDASLNNSGSGSGGGGRSKARARVASLAGSSSSSSRPDSSSRDLAPLARGSVSARGAPLLPGALLQATTHRLTLRSPVPMSLHHHITGHRLLRPLPGMAAAPADPIVGSGWTGGCSPLQGSSPSVLDTGATSHMTSSDGILLFSSPPLHPLVTMGNGNTIPVTTQGHAILPTQHSNFHLNNILVDLSLVRNLLSIRHFTRDNLVSIEFDPAGFSIKDLQTRHEILRCASDGDLYTFPAAAASNAHTHLVVSPTVWHQRLGHPAPAVLASFQQFGADNGGEFVNNTMHAFLASRGILLRLSCPYTSSQNGKAERIIHTLNNSVRTLLLQASMHSPYWAEALATSTYLLNRRPSSAIHGRTPYSILYGTNSDLDHLRVFGCLAILICLRRLHTSLPPAPLLASFSDSFSLDFLVEFEDPLAPYARPFAAAPSSMDVERPHPPQKLCPL</sequence>
<dbReference type="GO" id="GO:0015074">
    <property type="term" value="P:DNA integration"/>
    <property type="evidence" value="ECO:0007669"/>
    <property type="project" value="InterPro"/>
</dbReference>
<dbReference type="InterPro" id="IPR054722">
    <property type="entry name" value="PolX-like_BBD"/>
</dbReference>
<dbReference type="InterPro" id="IPR012337">
    <property type="entry name" value="RNaseH-like_sf"/>
</dbReference>
<dbReference type="Pfam" id="PF22936">
    <property type="entry name" value="Pol_BBD"/>
    <property type="match status" value="1"/>
</dbReference>
<dbReference type="GO" id="GO:0006508">
    <property type="term" value="P:proteolysis"/>
    <property type="evidence" value="ECO:0007669"/>
    <property type="project" value="UniProtKB-KW"/>
</dbReference>
<dbReference type="PROSITE" id="PS50994">
    <property type="entry name" value="INTEGRASE"/>
    <property type="match status" value="1"/>
</dbReference>
<reference evidence="4 5" key="1">
    <citation type="submission" date="2024-02" db="EMBL/GenBank/DDBJ databases">
        <title>High-quality chromosome-scale genome assembly of Pensacola bahiagrass (Paspalum notatum Flugge var. saurae).</title>
        <authorList>
            <person name="Vega J.M."/>
            <person name="Podio M."/>
            <person name="Orjuela J."/>
            <person name="Siena L.A."/>
            <person name="Pessino S.C."/>
            <person name="Combes M.C."/>
            <person name="Mariac C."/>
            <person name="Albertini E."/>
            <person name="Pupilli F."/>
            <person name="Ortiz J.P.A."/>
            <person name="Leblanc O."/>
        </authorList>
    </citation>
    <scope>NUCLEOTIDE SEQUENCE [LARGE SCALE GENOMIC DNA]</scope>
    <source>
        <strain evidence="4">R1</strain>
        <tissue evidence="4">Leaf</tissue>
    </source>
</reference>
<keyword evidence="5" id="KW-1185">Reference proteome</keyword>
<dbReference type="PANTHER" id="PTHR42648:SF26">
    <property type="entry name" value="INTEGRASE CATALYTIC DOMAIN-CONTAINING PROTEIN"/>
    <property type="match status" value="1"/>
</dbReference>
<evidence type="ECO:0000313" key="5">
    <source>
        <dbReference type="Proteomes" id="UP001341281"/>
    </source>
</evidence>
<dbReference type="GO" id="GO:0003676">
    <property type="term" value="F:nucleic acid binding"/>
    <property type="evidence" value="ECO:0007669"/>
    <property type="project" value="InterPro"/>
</dbReference>
<organism evidence="4 5">
    <name type="scientific">Paspalum notatum var. saurae</name>
    <dbReference type="NCBI Taxonomy" id="547442"/>
    <lineage>
        <taxon>Eukaryota</taxon>
        <taxon>Viridiplantae</taxon>
        <taxon>Streptophyta</taxon>
        <taxon>Embryophyta</taxon>
        <taxon>Tracheophyta</taxon>
        <taxon>Spermatophyta</taxon>
        <taxon>Magnoliopsida</taxon>
        <taxon>Liliopsida</taxon>
        <taxon>Poales</taxon>
        <taxon>Poaceae</taxon>
        <taxon>PACMAD clade</taxon>
        <taxon>Panicoideae</taxon>
        <taxon>Andropogonodae</taxon>
        <taxon>Paspaleae</taxon>
        <taxon>Paspalinae</taxon>
        <taxon>Paspalum</taxon>
    </lineage>
</organism>
<keyword evidence="1" id="KW-0378">Hydrolase</keyword>
<evidence type="ECO:0000256" key="2">
    <source>
        <dbReference type="SAM" id="MobiDB-lite"/>
    </source>
</evidence>
<feature type="compositionally biased region" description="Low complexity" evidence="2">
    <location>
        <begin position="87"/>
        <end position="102"/>
    </location>
</feature>
<gene>
    <name evidence="4" type="ORF">U9M48_018876</name>
</gene>
<evidence type="ECO:0000313" key="4">
    <source>
        <dbReference type="EMBL" id="WVZ70190.1"/>
    </source>
</evidence>
<name>A0AAQ3TCU5_PASNO</name>
<dbReference type="SUPFAM" id="SSF53098">
    <property type="entry name" value="Ribonuclease H-like"/>
    <property type="match status" value="1"/>
</dbReference>
<protein>
    <recommendedName>
        <fullName evidence="3">Integrase catalytic domain-containing protein</fullName>
    </recommendedName>
</protein>
<proteinExistence type="predicted"/>
<dbReference type="EMBL" id="CP144748">
    <property type="protein sequence ID" value="WVZ70190.1"/>
    <property type="molecule type" value="Genomic_DNA"/>
</dbReference>
<dbReference type="Proteomes" id="UP001341281">
    <property type="component" value="Chromosome 04"/>
</dbReference>
<dbReference type="InterPro" id="IPR039537">
    <property type="entry name" value="Retrotran_Ty1/copia-like"/>
</dbReference>
<dbReference type="Gene3D" id="3.30.420.10">
    <property type="entry name" value="Ribonuclease H-like superfamily/Ribonuclease H"/>
    <property type="match status" value="1"/>
</dbReference>
<dbReference type="InterPro" id="IPR001584">
    <property type="entry name" value="Integrase_cat-core"/>
</dbReference>
<dbReference type="PANTHER" id="PTHR42648">
    <property type="entry name" value="TRANSPOSASE, PUTATIVE-RELATED"/>
    <property type="match status" value="1"/>
</dbReference>
<dbReference type="InterPro" id="IPR036397">
    <property type="entry name" value="RNaseH_sf"/>
</dbReference>
<dbReference type="GO" id="GO:0008233">
    <property type="term" value="F:peptidase activity"/>
    <property type="evidence" value="ECO:0007669"/>
    <property type="project" value="UniProtKB-KW"/>
</dbReference>
<feature type="domain" description="Integrase catalytic" evidence="3">
    <location>
        <begin position="335"/>
        <end position="432"/>
    </location>
</feature>
<evidence type="ECO:0000259" key="3">
    <source>
        <dbReference type="PROSITE" id="PS50994"/>
    </source>
</evidence>
<accession>A0AAQ3TCU5</accession>